<evidence type="ECO:0000256" key="1">
    <source>
        <dbReference type="SAM" id="Phobius"/>
    </source>
</evidence>
<dbReference type="KEGG" id="pmal:PMUG01_13012000"/>
<keyword evidence="3" id="KW-1185">Reference proteome</keyword>
<dbReference type="OMA" id="PILMYKE"/>
<feature type="transmembrane region" description="Helical" evidence="1">
    <location>
        <begin position="72"/>
        <end position="95"/>
    </location>
</feature>
<gene>
    <name evidence="2" type="primary">PmUG01_13012000</name>
    <name evidence="2" type="ORF">PMUG01_13012000</name>
</gene>
<dbReference type="OrthoDB" id="386624at2759"/>
<dbReference type="Proteomes" id="UP000219813">
    <property type="component" value="Chromosome 13"/>
</dbReference>
<dbReference type="VEuPathDB" id="PlasmoDB:PmUG01_13012000"/>
<organism evidence="2 3">
    <name type="scientific">Plasmodium malariae</name>
    <dbReference type="NCBI Taxonomy" id="5858"/>
    <lineage>
        <taxon>Eukaryota</taxon>
        <taxon>Sar</taxon>
        <taxon>Alveolata</taxon>
        <taxon>Apicomplexa</taxon>
        <taxon>Aconoidasida</taxon>
        <taxon>Haemosporida</taxon>
        <taxon>Plasmodiidae</taxon>
        <taxon>Plasmodium</taxon>
        <taxon>Plasmodium (Plasmodium)</taxon>
    </lineage>
</organism>
<keyword evidence="1" id="KW-1133">Transmembrane helix</keyword>
<reference evidence="2 3" key="1">
    <citation type="submission" date="2016-06" db="EMBL/GenBank/DDBJ databases">
        <authorList>
            <consortium name="Pathogen Informatics"/>
        </authorList>
    </citation>
    <scope>NUCLEOTIDE SEQUENCE [LARGE SCALE GENOMIC DNA]</scope>
</reference>
<protein>
    <submittedName>
        <fullName evidence="2">Uncharacterized protein</fullName>
    </submittedName>
</protein>
<dbReference type="AlphaFoldDB" id="A0A1D3TC68"/>
<feature type="transmembrane region" description="Helical" evidence="1">
    <location>
        <begin position="115"/>
        <end position="139"/>
    </location>
</feature>
<sequence length="190" mass="22540">MHSIQNGAMYSDTRKRAVLYYMISLFCNFIKIVLIVLDILAFSCFTLLSLLFMFFGYFGIVSNKPSVVHAQIYIGTVYIDIMLNFLITFSNFYNIFRISTWNMEYWEKYIPNSDFFYSLSFLIISFCILSTLFNIFAIYHAQRFTNLMKSLPKEKENEKHSFNMNKMAYSFSEQNSLKLIKMESAKERNH</sequence>
<name>A0A1D3TC68_PLAMA</name>
<evidence type="ECO:0000313" key="3">
    <source>
        <dbReference type="Proteomes" id="UP000219813"/>
    </source>
</evidence>
<dbReference type="RefSeq" id="XP_028863506.1">
    <property type="nucleotide sequence ID" value="XM_029007081.1"/>
</dbReference>
<dbReference type="GeneID" id="39870831"/>
<evidence type="ECO:0000313" key="2">
    <source>
        <dbReference type="EMBL" id="SCP02473.1"/>
    </source>
</evidence>
<feature type="transmembrane region" description="Helical" evidence="1">
    <location>
        <begin position="18"/>
        <end position="34"/>
    </location>
</feature>
<feature type="transmembrane region" description="Helical" evidence="1">
    <location>
        <begin position="40"/>
        <end position="60"/>
    </location>
</feature>
<proteinExistence type="predicted"/>
<keyword evidence="1" id="KW-0812">Transmembrane</keyword>
<keyword evidence="1" id="KW-0472">Membrane</keyword>
<dbReference type="EMBL" id="LT594634">
    <property type="protein sequence ID" value="SCP02473.1"/>
    <property type="molecule type" value="Genomic_DNA"/>
</dbReference>
<accession>A0A1D3TC68</accession>